<feature type="transmembrane region" description="Helical" evidence="18">
    <location>
        <begin position="337"/>
        <end position="355"/>
    </location>
</feature>
<organism evidence="20 21">
    <name type="scientific">Perkinsus olseni</name>
    <name type="common">Perkinsus atlanticus</name>
    <dbReference type="NCBI Taxonomy" id="32597"/>
    <lineage>
        <taxon>Eukaryota</taxon>
        <taxon>Sar</taxon>
        <taxon>Alveolata</taxon>
        <taxon>Perkinsozoa</taxon>
        <taxon>Perkinsea</taxon>
        <taxon>Perkinsida</taxon>
        <taxon>Perkinsidae</taxon>
        <taxon>Perkinsus</taxon>
    </lineage>
</organism>
<keyword evidence="15" id="KW-1208">Phospholipid metabolism</keyword>
<dbReference type="EC" id="2.7.7.41" evidence="6 16"/>
<evidence type="ECO:0000256" key="15">
    <source>
        <dbReference type="ARBA" id="ARBA00023264"/>
    </source>
</evidence>
<evidence type="ECO:0000313" key="21">
    <source>
        <dbReference type="Proteomes" id="UP000574390"/>
    </source>
</evidence>
<feature type="compositionally biased region" description="Basic and acidic residues" evidence="17">
    <location>
        <begin position="101"/>
        <end position="123"/>
    </location>
</feature>
<evidence type="ECO:0000256" key="6">
    <source>
        <dbReference type="ARBA" id="ARBA00012487"/>
    </source>
</evidence>
<comment type="subcellular location">
    <subcellularLocation>
        <location evidence="2">Membrane</location>
        <topology evidence="2">Multi-pass membrane protein</topology>
    </subcellularLocation>
</comment>
<reference evidence="20 21" key="1">
    <citation type="submission" date="2020-04" db="EMBL/GenBank/DDBJ databases">
        <title>Perkinsus olseni comparative genomics.</title>
        <authorList>
            <person name="Bogema D.R."/>
        </authorList>
    </citation>
    <scope>NUCLEOTIDE SEQUENCE [LARGE SCALE GENOMIC DNA]</scope>
    <source>
        <strain evidence="20">ATCC PRA-205</strain>
    </source>
</reference>
<feature type="transmembrane region" description="Helical" evidence="18">
    <location>
        <begin position="152"/>
        <end position="181"/>
    </location>
</feature>
<evidence type="ECO:0000256" key="14">
    <source>
        <dbReference type="ARBA" id="ARBA00023209"/>
    </source>
</evidence>
<feature type="transmembrane region" description="Helical" evidence="18">
    <location>
        <begin position="300"/>
        <end position="325"/>
    </location>
</feature>
<comment type="pathway">
    <text evidence="4">Lipid metabolism.</text>
</comment>
<evidence type="ECO:0000256" key="8">
    <source>
        <dbReference type="ARBA" id="ARBA00022679"/>
    </source>
</evidence>
<keyword evidence="8 16" id="KW-0808">Transferase</keyword>
<evidence type="ECO:0000256" key="4">
    <source>
        <dbReference type="ARBA" id="ARBA00005189"/>
    </source>
</evidence>
<name>A0A7J6Q4F8_PEROL</name>
<evidence type="ECO:0000256" key="16">
    <source>
        <dbReference type="RuleBase" id="RU003938"/>
    </source>
</evidence>
<dbReference type="UniPathway" id="UPA00557">
    <property type="reaction ID" value="UER00614"/>
</dbReference>
<gene>
    <name evidence="20" type="primary">CDS1_2</name>
    <name evidence="20" type="ORF">FOZ62_025525</name>
</gene>
<sequence length="744" mass="83745">MIIELCVGIIVGIAVGTYQGDKFKPCFDPCIEGTKTMKDKVVGKYQHAMPAKQPSSDHHSTQPETPKVRQRRTRGEEAPSTGRSGKDLLSQTEPDDDSEWDSSRGRPIQKHELLTREERDERAAAASSGGQQQLSADKPMVSKMKNLRVRTFWAVIMISGFFLIVAMGHFYCSLLVLGIAAGMFQEICMLKRNKEKDLQLPLFYSLRWYLFFVTVFYGYKRFMTDRFDRLAMVYPSIHFIVKYHGVISYTLLVIGLVAFVLSLRKYTLRYQFGQLAWTIVTLIIVVVQGIAMTANIYNGLIWFFLPTSLVIVNDIFAYLFGFFFGHHPLIKLSPKKTWEGFIGGSVATMIFAIIWCSFLQKYEYFTCRQEEIVFKPFVYPHCNPDEIYTVYRTYTIPPFGIQLQLTDMQIHALVLGVFASLVAPFGGFLASGFKRAFKIKDFGDSIPGHGGLTDRFDCQVVMGMFTYVYLSNFVVADSATAFTNLLEKPPPGIAIEYPDKASVSSSAITTAATDPGPFASCVFLGLDSHSAKNEIAGDQGWPQWLERDRPNDCGRREESQSTAADAREFKFGLPAPSSQFQAEELMEGSANRHEERTRRPSFDEFEASRLTDRLAFLMGKQGHQTIRDPDCPFILLIGAQGNWLPLFIKQNEPNHGTIYSRFVEGKLVQVDDTNRGTPAESEDGCSNIQPHTSVIGICARLIGLSPRLIRRRAQSIEIDCRLLQMAGVGQGERPAIEGFDQDWS</sequence>
<evidence type="ECO:0000256" key="1">
    <source>
        <dbReference type="ARBA" id="ARBA00001698"/>
    </source>
</evidence>
<keyword evidence="14" id="KW-0594">Phospholipid biosynthesis</keyword>
<feature type="transmembrane region" description="Helical" evidence="18">
    <location>
        <begin position="202"/>
        <end position="219"/>
    </location>
</feature>
<keyword evidence="10 16" id="KW-0548">Nucleotidyltransferase</keyword>
<feature type="signal peptide" evidence="19">
    <location>
        <begin position="1"/>
        <end position="16"/>
    </location>
</feature>
<comment type="pathway">
    <text evidence="3 16">Phospholipid metabolism; CDP-diacylglycerol biosynthesis; CDP-diacylglycerol from sn-glycerol 3-phosphate: step 3/3.</text>
</comment>
<feature type="compositionally biased region" description="Low complexity" evidence="17">
    <location>
        <begin position="124"/>
        <end position="136"/>
    </location>
</feature>
<dbReference type="GO" id="GO:0005789">
    <property type="term" value="C:endoplasmic reticulum membrane"/>
    <property type="evidence" value="ECO:0007669"/>
    <property type="project" value="TreeGrafter"/>
</dbReference>
<dbReference type="InterPro" id="IPR016720">
    <property type="entry name" value="PC_Trfase_euk"/>
</dbReference>
<proteinExistence type="inferred from homology"/>
<feature type="region of interest" description="Disordered" evidence="17">
    <location>
        <begin position="580"/>
        <end position="600"/>
    </location>
</feature>
<dbReference type="EMBL" id="JABANM010032183">
    <property type="protein sequence ID" value="KAF4703359.1"/>
    <property type="molecule type" value="Genomic_DNA"/>
</dbReference>
<feature type="region of interest" description="Disordered" evidence="17">
    <location>
        <begin position="542"/>
        <end position="568"/>
    </location>
</feature>
<evidence type="ECO:0000256" key="18">
    <source>
        <dbReference type="SAM" id="Phobius"/>
    </source>
</evidence>
<dbReference type="GO" id="GO:0004605">
    <property type="term" value="F:phosphatidate cytidylyltransferase activity"/>
    <property type="evidence" value="ECO:0007669"/>
    <property type="project" value="UniProtKB-EC"/>
</dbReference>
<dbReference type="Proteomes" id="UP000574390">
    <property type="component" value="Unassembled WGS sequence"/>
</dbReference>
<evidence type="ECO:0000256" key="12">
    <source>
        <dbReference type="ARBA" id="ARBA00023098"/>
    </source>
</evidence>
<keyword evidence="19" id="KW-0732">Signal</keyword>
<evidence type="ECO:0000256" key="5">
    <source>
        <dbReference type="ARBA" id="ARBA00010185"/>
    </source>
</evidence>
<feature type="transmembrane region" description="Helical" evidence="18">
    <location>
        <begin position="239"/>
        <end position="263"/>
    </location>
</feature>
<evidence type="ECO:0000256" key="2">
    <source>
        <dbReference type="ARBA" id="ARBA00004141"/>
    </source>
</evidence>
<feature type="chain" id="PRO_5029636026" description="Phosphatidate cytidylyltransferase" evidence="19">
    <location>
        <begin position="17"/>
        <end position="744"/>
    </location>
</feature>
<dbReference type="PROSITE" id="PS01315">
    <property type="entry name" value="CDS"/>
    <property type="match status" value="1"/>
</dbReference>
<dbReference type="PANTHER" id="PTHR13773:SF8">
    <property type="entry name" value="PHOSPHATIDATE CYTIDYLYLTRANSFERASE, PHOTORECEPTOR-SPECIFIC"/>
    <property type="match status" value="1"/>
</dbReference>
<keyword evidence="13 18" id="KW-0472">Membrane</keyword>
<feature type="transmembrane region" description="Helical" evidence="18">
    <location>
        <begin position="410"/>
        <end position="430"/>
    </location>
</feature>
<evidence type="ECO:0000256" key="3">
    <source>
        <dbReference type="ARBA" id="ARBA00005119"/>
    </source>
</evidence>
<dbReference type="PANTHER" id="PTHR13773">
    <property type="entry name" value="PHOSPHATIDATE CYTIDYLYLTRANSFERASE"/>
    <property type="match status" value="1"/>
</dbReference>
<protein>
    <recommendedName>
        <fullName evidence="6 16">Phosphatidate cytidylyltransferase</fullName>
        <ecNumber evidence="6 16">2.7.7.41</ecNumber>
    </recommendedName>
</protein>
<dbReference type="Pfam" id="PF01148">
    <property type="entry name" value="CTP_transf_1"/>
    <property type="match status" value="1"/>
</dbReference>
<evidence type="ECO:0000256" key="9">
    <source>
        <dbReference type="ARBA" id="ARBA00022692"/>
    </source>
</evidence>
<feature type="compositionally biased region" description="Basic and acidic residues" evidence="17">
    <location>
        <begin position="545"/>
        <end position="568"/>
    </location>
</feature>
<evidence type="ECO:0000256" key="17">
    <source>
        <dbReference type="SAM" id="MobiDB-lite"/>
    </source>
</evidence>
<feature type="compositionally biased region" description="Basic and acidic residues" evidence="17">
    <location>
        <begin position="590"/>
        <end position="600"/>
    </location>
</feature>
<accession>A0A7J6Q4F8</accession>
<evidence type="ECO:0000256" key="19">
    <source>
        <dbReference type="SAM" id="SignalP"/>
    </source>
</evidence>
<evidence type="ECO:0000256" key="13">
    <source>
        <dbReference type="ARBA" id="ARBA00023136"/>
    </source>
</evidence>
<dbReference type="GO" id="GO:0016024">
    <property type="term" value="P:CDP-diacylglycerol biosynthetic process"/>
    <property type="evidence" value="ECO:0007669"/>
    <property type="project" value="UniProtKB-UniPathway"/>
</dbReference>
<comment type="catalytic activity">
    <reaction evidence="1 16">
        <text>a 1,2-diacyl-sn-glycero-3-phosphate + CTP + H(+) = a CDP-1,2-diacyl-sn-glycerol + diphosphate</text>
        <dbReference type="Rhea" id="RHEA:16229"/>
        <dbReference type="ChEBI" id="CHEBI:15378"/>
        <dbReference type="ChEBI" id="CHEBI:33019"/>
        <dbReference type="ChEBI" id="CHEBI:37563"/>
        <dbReference type="ChEBI" id="CHEBI:58332"/>
        <dbReference type="ChEBI" id="CHEBI:58608"/>
        <dbReference type="EC" id="2.7.7.41"/>
    </reaction>
</comment>
<evidence type="ECO:0000256" key="11">
    <source>
        <dbReference type="ARBA" id="ARBA00022989"/>
    </source>
</evidence>
<keyword evidence="11 18" id="KW-1133">Transmembrane helix</keyword>
<dbReference type="InterPro" id="IPR000374">
    <property type="entry name" value="PC_trans"/>
</dbReference>
<evidence type="ECO:0000313" key="20">
    <source>
        <dbReference type="EMBL" id="KAF4703359.1"/>
    </source>
</evidence>
<feature type="transmembrane region" description="Helical" evidence="18">
    <location>
        <begin position="275"/>
        <end position="294"/>
    </location>
</feature>
<keyword evidence="7" id="KW-0444">Lipid biosynthesis</keyword>
<keyword evidence="9 16" id="KW-0812">Transmembrane</keyword>
<comment type="caution">
    <text evidence="20">The sequence shown here is derived from an EMBL/GenBank/DDBJ whole genome shotgun (WGS) entry which is preliminary data.</text>
</comment>
<feature type="region of interest" description="Disordered" evidence="17">
    <location>
        <begin position="47"/>
        <end position="137"/>
    </location>
</feature>
<evidence type="ECO:0000256" key="7">
    <source>
        <dbReference type="ARBA" id="ARBA00022516"/>
    </source>
</evidence>
<keyword evidence="12" id="KW-0443">Lipid metabolism</keyword>
<evidence type="ECO:0000256" key="10">
    <source>
        <dbReference type="ARBA" id="ARBA00022695"/>
    </source>
</evidence>
<dbReference type="AlphaFoldDB" id="A0A7J6Q4F8"/>
<comment type="similarity">
    <text evidence="5 16">Belongs to the CDS family.</text>
</comment>